<dbReference type="KEGG" id="iis:EYM_01770"/>
<keyword evidence="1" id="KW-0051">Antiviral defense</keyword>
<dbReference type="PANTHER" id="PTHR39965">
    <property type="entry name" value="CRISPR SYSTEM CMR SUBUNIT CMR6"/>
    <property type="match status" value="1"/>
</dbReference>
<dbReference type="PANTHER" id="PTHR39965:SF1">
    <property type="entry name" value="CRISPR SYSTEM CMR SUBUNIT CMR6"/>
    <property type="match status" value="1"/>
</dbReference>
<sequence length="303" mass="32915">MERPDLKAEEMYVRAVLSGGGTLDERSKKAIVRIITGNVSFLQEMLKLSKENMEAIETGYEKAGYMVGSINVVLKSEGLVGIGSGAFKSIFEVGLNIDPILGLPYYPGSGIKGAVRSFIESFLPSGKGIEYLEEIFGSSRANKGEEVSSSDGSSGAEGMIVFSDMYPIGCKSGGCSIYTPLVITPHYFKGGKVVDTELDVQPVPVVHIGISKDLVFKLIIAIRKDLKERLMKNLKGIFEMIKKSDGTTPLFKGIREDPLIAIGLITIYTLNMGIGARSAKGYNLFEPYSGPLAFKVSKYVLRR</sequence>
<reference evidence="3 4" key="1">
    <citation type="submission" date="2013-11" db="EMBL/GenBank/DDBJ databases">
        <title>Comparative genomics of Ignicoccus.</title>
        <authorList>
            <person name="Podar M."/>
        </authorList>
    </citation>
    <scope>NUCLEOTIDE SEQUENCE [LARGE SCALE GENOMIC DNA]</scope>
    <source>
        <strain evidence="3 4">DSM 13165</strain>
    </source>
</reference>
<dbReference type="RefSeq" id="WP_075049391.1">
    <property type="nucleotide sequence ID" value="NZ_CP006867.1"/>
</dbReference>
<proteinExistence type="predicted"/>
<evidence type="ECO:0000259" key="2">
    <source>
        <dbReference type="Pfam" id="PF03787"/>
    </source>
</evidence>
<dbReference type="GeneID" id="30679760"/>
<evidence type="ECO:0000313" key="4">
    <source>
        <dbReference type="Proteomes" id="UP000060778"/>
    </source>
</evidence>
<keyword evidence="4" id="KW-1185">Reference proteome</keyword>
<accession>A0A0U3F3X4</accession>
<feature type="domain" description="CRISPR type III-associated protein" evidence="2">
    <location>
        <begin position="82"/>
        <end position="282"/>
    </location>
</feature>
<dbReference type="InterPro" id="IPR005537">
    <property type="entry name" value="RAMP_III_fam"/>
</dbReference>
<protein>
    <recommendedName>
        <fullName evidence="2">CRISPR type III-associated protein domain-containing protein</fullName>
    </recommendedName>
</protein>
<dbReference type="STRING" id="940295.EYM_01770"/>
<dbReference type="Proteomes" id="UP000060778">
    <property type="component" value="Chromosome"/>
</dbReference>
<dbReference type="OrthoDB" id="86328at2157"/>
<dbReference type="Pfam" id="PF03787">
    <property type="entry name" value="RAMPs"/>
    <property type="match status" value="1"/>
</dbReference>
<dbReference type="EMBL" id="CP006867">
    <property type="protein sequence ID" value="ALU12245.1"/>
    <property type="molecule type" value="Genomic_DNA"/>
</dbReference>
<dbReference type="InterPro" id="IPR010172">
    <property type="entry name" value="CRISPR-assoc_prot_TM1791"/>
</dbReference>
<dbReference type="GO" id="GO:0051607">
    <property type="term" value="P:defense response to virus"/>
    <property type="evidence" value="ECO:0007669"/>
    <property type="project" value="UniProtKB-KW"/>
</dbReference>
<evidence type="ECO:0000256" key="1">
    <source>
        <dbReference type="ARBA" id="ARBA00023118"/>
    </source>
</evidence>
<gene>
    <name evidence="3" type="ORF">EYM_01770</name>
</gene>
<dbReference type="AlphaFoldDB" id="A0A0U3F3X4"/>
<name>A0A0U3F3X4_9CREN</name>
<dbReference type="NCBIfam" id="TIGR01898">
    <property type="entry name" value="cas_TM1791_cmr6"/>
    <property type="match status" value="1"/>
</dbReference>
<organism evidence="3 4">
    <name type="scientific">Ignicoccus islandicus DSM 13165</name>
    <dbReference type="NCBI Taxonomy" id="940295"/>
    <lineage>
        <taxon>Archaea</taxon>
        <taxon>Thermoproteota</taxon>
        <taxon>Thermoprotei</taxon>
        <taxon>Desulfurococcales</taxon>
        <taxon>Desulfurococcaceae</taxon>
        <taxon>Ignicoccus</taxon>
    </lineage>
</organism>
<evidence type="ECO:0000313" key="3">
    <source>
        <dbReference type="EMBL" id="ALU12245.1"/>
    </source>
</evidence>